<evidence type="ECO:0000313" key="2">
    <source>
        <dbReference type="EMBL" id="OAG15797.1"/>
    </source>
</evidence>
<feature type="signal peptide" evidence="1">
    <location>
        <begin position="1"/>
        <end position="16"/>
    </location>
</feature>
<dbReference type="RefSeq" id="XP_018381218.1">
    <property type="nucleotide sequence ID" value="XM_018525927.1"/>
</dbReference>
<protein>
    <submittedName>
        <fullName evidence="2">Uncharacterized protein</fullName>
    </submittedName>
</protein>
<accession>A0A177D974</accession>
<proteinExistence type="predicted"/>
<evidence type="ECO:0000313" key="3">
    <source>
        <dbReference type="Proteomes" id="UP000077248"/>
    </source>
</evidence>
<gene>
    <name evidence="2" type="ORF">CC77DRAFT_1024729</name>
</gene>
<dbReference type="EMBL" id="KV441492">
    <property type="protein sequence ID" value="OAG15797.1"/>
    <property type="molecule type" value="Genomic_DNA"/>
</dbReference>
<organism evidence="2 3">
    <name type="scientific">Alternaria alternata</name>
    <name type="common">Alternaria rot fungus</name>
    <name type="synonym">Torula alternata</name>
    <dbReference type="NCBI Taxonomy" id="5599"/>
    <lineage>
        <taxon>Eukaryota</taxon>
        <taxon>Fungi</taxon>
        <taxon>Dikarya</taxon>
        <taxon>Ascomycota</taxon>
        <taxon>Pezizomycotina</taxon>
        <taxon>Dothideomycetes</taxon>
        <taxon>Pleosporomycetidae</taxon>
        <taxon>Pleosporales</taxon>
        <taxon>Pleosporineae</taxon>
        <taxon>Pleosporaceae</taxon>
        <taxon>Alternaria</taxon>
        <taxon>Alternaria sect. Alternaria</taxon>
        <taxon>Alternaria alternata complex</taxon>
    </lineage>
</organism>
<evidence type="ECO:0000256" key="1">
    <source>
        <dbReference type="SAM" id="SignalP"/>
    </source>
</evidence>
<sequence>MLGLVWLVIFATMVLTLPLAPRYSTYGATLHERSNSSSTHLVRRLDPDACPGNKNHFPNFSEWERGMSQFCDNHGEQKVYWDKPLVMTLTLNGHDGKPIEWVFRIAVDNGNAPPVGGFPTTGQLKWSYYPSARLCKEKFMGFTKDKGGGMRKVYCKWDNDKGDIRDHLMLGGRYSEKLNPKYWATVTWETRPKRGQPGVDRGW</sequence>
<dbReference type="OMA" id="PFACPAN"/>
<dbReference type="AlphaFoldDB" id="A0A177D974"/>
<feature type="chain" id="PRO_5008059173" evidence="1">
    <location>
        <begin position="17"/>
        <end position="203"/>
    </location>
</feature>
<keyword evidence="1" id="KW-0732">Signal</keyword>
<name>A0A177D974_ALTAL</name>
<dbReference type="KEGG" id="aalt:CC77DRAFT_1024729"/>
<dbReference type="GeneID" id="29111521"/>
<dbReference type="VEuPathDB" id="FungiDB:CC77DRAFT_1024729"/>
<keyword evidence="3" id="KW-1185">Reference proteome</keyword>
<reference evidence="2 3" key="1">
    <citation type="submission" date="2016-05" db="EMBL/GenBank/DDBJ databases">
        <title>Comparative analysis of secretome profiles of manganese(II)-oxidizing ascomycete fungi.</title>
        <authorList>
            <consortium name="DOE Joint Genome Institute"/>
            <person name="Zeiner C.A."/>
            <person name="Purvine S.O."/>
            <person name="Zink E.M."/>
            <person name="Wu S."/>
            <person name="Pasa-Tolic L."/>
            <person name="Chaput D.L."/>
            <person name="Haridas S."/>
            <person name="Grigoriev I.V."/>
            <person name="Santelli C.M."/>
            <person name="Hansel C.M."/>
        </authorList>
    </citation>
    <scope>NUCLEOTIDE SEQUENCE [LARGE SCALE GENOMIC DNA]</scope>
    <source>
        <strain evidence="2 3">SRC1lrK2f</strain>
    </source>
</reference>
<dbReference type="Proteomes" id="UP000077248">
    <property type="component" value="Unassembled WGS sequence"/>
</dbReference>